<comment type="caution">
    <text evidence="4">The sequence shown here is derived from an EMBL/GenBank/DDBJ whole genome shotgun (WGS) entry which is preliminary data.</text>
</comment>
<proteinExistence type="inferred from homology"/>
<dbReference type="PROSITE" id="PS52016">
    <property type="entry name" value="TONB_DEPENDENT_REC_3"/>
    <property type="match status" value="1"/>
</dbReference>
<dbReference type="Pfam" id="PF13715">
    <property type="entry name" value="CarbopepD_reg_2"/>
    <property type="match status" value="1"/>
</dbReference>
<dbReference type="Pfam" id="PF07715">
    <property type="entry name" value="Plug"/>
    <property type="match status" value="1"/>
</dbReference>
<keyword evidence="1" id="KW-0813">Transport</keyword>
<dbReference type="Gene3D" id="2.60.40.1930">
    <property type="match status" value="1"/>
</dbReference>
<feature type="domain" description="TonB-dependent receptor plug" evidence="3">
    <location>
        <begin position="986"/>
        <end position="1080"/>
    </location>
</feature>
<comment type="subcellular location">
    <subcellularLocation>
        <location evidence="1">Cell outer membrane</location>
        <topology evidence="1">Multi-pass membrane protein</topology>
    </subcellularLocation>
</comment>
<dbReference type="GO" id="GO:0009279">
    <property type="term" value="C:cell outer membrane"/>
    <property type="evidence" value="ECO:0007669"/>
    <property type="project" value="UniProtKB-SubCell"/>
</dbReference>
<dbReference type="OrthoDB" id="679547at2"/>
<dbReference type="InterPro" id="IPR037066">
    <property type="entry name" value="Plug_dom_sf"/>
</dbReference>
<reference evidence="4 5" key="1">
    <citation type="submission" date="2018-07" db="EMBL/GenBank/DDBJ databases">
        <title>Genome analysis of Larkinella rosea.</title>
        <authorList>
            <person name="Zhou Z."/>
            <person name="Wang G."/>
        </authorList>
    </citation>
    <scope>NUCLEOTIDE SEQUENCE [LARGE SCALE GENOMIC DNA]</scope>
    <source>
        <strain evidence="5">zzj9</strain>
    </source>
</reference>
<dbReference type="InterPro" id="IPR012910">
    <property type="entry name" value="Plug_dom"/>
</dbReference>
<dbReference type="Gene3D" id="2.60.40.1120">
    <property type="entry name" value="Carboxypeptidase-like, regulatory domain"/>
    <property type="match status" value="1"/>
</dbReference>
<gene>
    <name evidence="4" type="ORF">DUE52_14995</name>
</gene>
<keyword evidence="1" id="KW-1134">Transmembrane beta strand</keyword>
<accession>A0A368JP60</accession>
<dbReference type="AlphaFoldDB" id="A0A368JP60"/>
<sequence length="1191" mass="133006">MTPFLADPFRKLLVGWLGVFMAYTGVQAQETTTTITGRVTESQTGQPLPFANVYLNNTTQGTTTDEKGRFRLTNVPLGTIELVASFLGYQPARQSVRLENSQPRIINLVLKSTGFTLADVTVKAKRDKTWERHYREFERELLGKTPFRSQCEIMNPNVLQFTYQNNILKATAREPLVIENRAFGYRIQYDMQYFEVQTNGAMYFAGATRFEELKPKDTRQADRWRNNRQRAYLGSTRHLMASLVAGTYEKEGFLVYQVNPGYPAQTGGMSLFQDINRHLLPVATDSLIKPGRLSFERKLVTATPLKVFYNRIFSAYSPYRDAPYAYTEFRFPQGMSEITVDGRVTLPLGMLAMGYLGNDRFSLLLPANWEPSATSSQPDSVMASPIEGQILAADYRLDSMLRHWKRAHPYQAPSAFVHIDKPFYLTGDRIWLSAYVMEPVTTQLMFGEGALHADLLTPGGKVVQHQWLRINDGRATGDFRLSDTLATGMYRLRAYTDEDYAATRPAFERSITVYNVLNGPGERSVGVSEELDVQFLPEGGRWVANLPTRMGFKAVGRDGRGKTVSGRILDEQGREVSRFVSNRFGMGSVLLDPKADQTYQAEIQHNGKGLLVALPKVEPEGFVLVADVVSDTANLSIRILANVPQPDPVIYLTFQSYGQLVQRTKMKLQDGKARLTLPMAVFPPGLCQVTLYDAYGQPRAERMLFISEQIPPVEISVTADKPRYTPRERVVLNLKVNAQPEMSMVATLSAAVTDADQVPEDSLAADIRTHLLLTGDLRGRVEQPGFFFKDTTATTRRALDDLLLTQGWRRIGLRKPESPSDTLGGIVFSGRVVDEKRNPIPFAELLVAAPGSSQAIPHSIGTNRYGRFRMAGLGITDTLQLLVQVMNTQFKSIKATVETDTAGSVWSSRKVVAEPSPDWRQFQQQLDVARLRQESDPGLYRDKQAKMLKEVTIKGYRQPERPESVERMSLHGTPDAVILFDERSPQFSNVYEMIRGRVAGVQVKQTMNGYTVNIRNAVSFGVGNTMQIQAPLYLLDGSYLTETPEGNALLSLNPNDIDRIEVLKNAATSAIYGARGGNGVIALYTKRGSSKSKKIEPSIGLNQLPLIGFSAHREFYVPRYEDTPGAVLAEQNAPIDRRDVLYWKPVVQTDSKGTSNLAFPLSDVVRTIRILVQGITTDGRPVVGLAKLKVQ</sequence>
<dbReference type="EMBL" id="QOWE01000011">
    <property type="protein sequence ID" value="RCR68786.1"/>
    <property type="molecule type" value="Genomic_DNA"/>
</dbReference>
<keyword evidence="1" id="KW-0812">Transmembrane</keyword>
<dbReference type="Proteomes" id="UP000253383">
    <property type="component" value="Unassembled WGS sequence"/>
</dbReference>
<protein>
    <submittedName>
        <fullName evidence="4">TonB-dependent receptor</fullName>
    </submittedName>
</protein>
<evidence type="ECO:0000256" key="2">
    <source>
        <dbReference type="SAM" id="SignalP"/>
    </source>
</evidence>
<feature type="chain" id="PRO_5016836779" evidence="2">
    <location>
        <begin position="29"/>
        <end position="1191"/>
    </location>
</feature>
<keyword evidence="1" id="KW-0472">Membrane</keyword>
<organism evidence="4 5">
    <name type="scientific">Larkinella punicea</name>
    <dbReference type="NCBI Taxonomy" id="2315727"/>
    <lineage>
        <taxon>Bacteria</taxon>
        <taxon>Pseudomonadati</taxon>
        <taxon>Bacteroidota</taxon>
        <taxon>Cytophagia</taxon>
        <taxon>Cytophagales</taxon>
        <taxon>Spirosomataceae</taxon>
        <taxon>Larkinella</taxon>
    </lineage>
</organism>
<dbReference type="Gene3D" id="2.170.130.10">
    <property type="entry name" value="TonB-dependent receptor, plug domain"/>
    <property type="match status" value="1"/>
</dbReference>
<evidence type="ECO:0000313" key="4">
    <source>
        <dbReference type="EMBL" id="RCR68786.1"/>
    </source>
</evidence>
<name>A0A368JP60_9BACT</name>
<keyword evidence="2" id="KW-0732">Signal</keyword>
<dbReference type="InterPro" id="IPR039426">
    <property type="entry name" value="TonB-dep_rcpt-like"/>
</dbReference>
<feature type="signal peptide" evidence="2">
    <location>
        <begin position="1"/>
        <end position="28"/>
    </location>
</feature>
<keyword evidence="1" id="KW-0998">Cell outer membrane</keyword>
<keyword evidence="4" id="KW-0675">Receptor</keyword>
<dbReference type="SUPFAM" id="SSF56935">
    <property type="entry name" value="Porins"/>
    <property type="match status" value="1"/>
</dbReference>
<comment type="similarity">
    <text evidence="1">Belongs to the TonB-dependent receptor family.</text>
</comment>
<keyword evidence="5" id="KW-1185">Reference proteome</keyword>
<dbReference type="SUPFAM" id="SSF49464">
    <property type="entry name" value="Carboxypeptidase regulatory domain-like"/>
    <property type="match status" value="1"/>
</dbReference>
<dbReference type="RefSeq" id="WP_114406836.1">
    <property type="nucleotide sequence ID" value="NZ_QOWE01000011.1"/>
</dbReference>
<evidence type="ECO:0000259" key="3">
    <source>
        <dbReference type="Pfam" id="PF07715"/>
    </source>
</evidence>
<evidence type="ECO:0000313" key="5">
    <source>
        <dbReference type="Proteomes" id="UP000253383"/>
    </source>
</evidence>
<evidence type="ECO:0000256" key="1">
    <source>
        <dbReference type="PROSITE-ProRule" id="PRU01360"/>
    </source>
</evidence>
<dbReference type="InterPro" id="IPR008969">
    <property type="entry name" value="CarboxyPept-like_regulatory"/>
</dbReference>